<keyword evidence="4" id="KW-1185">Reference proteome</keyword>
<organism evidence="3 4">
    <name type="scientific">Ceratocystis fimbriata CBS 114723</name>
    <dbReference type="NCBI Taxonomy" id="1035309"/>
    <lineage>
        <taxon>Eukaryota</taxon>
        <taxon>Fungi</taxon>
        <taxon>Dikarya</taxon>
        <taxon>Ascomycota</taxon>
        <taxon>Pezizomycotina</taxon>
        <taxon>Sordariomycetes</taxon>
        <taxon>Hypocreomycetidae</taxon>
        <taxon>Microascales</taxon>
        <taxon>Ceratocystidaceae</taxon>
        <taxon>Ceratocystis</taxon>
    </lineage>
</organism>
<evidence type="ECO:0000256" key="1">
    <source>
        <dbReference type="SAM" id="MobiDB-lite"/>
    </source>
</evidence>
<dbReference type="Proteomes" id="UP000222788">
    <property type="component" value="Unassembled WGS sequence"/>
</dbReference>
<sequence length="203" mass="22668">MPKFSPVRLSPLALAAFPRASIGFVPMAGLQHIRMASDASRLPSIAQPSLWLSMLPKSLRQRRGLKKRNQKSIMERMSANPATFFMAMFILIGSMSINLLGMKNEFATFTRRTDTRICLLREVIERLQAGEKFDVDRALGAGDEDQEREWEDVVGQFVGDLPSAEKSDTEEEHKTEAAPISTKQSESATETPSRKSKGLSSFF</sequence>
<evidence type="ECO:0000256" key="2">
    <source>
        <dbReference type="SAM" id="Phobius"/>
    </source>
</evidence>
<gene>
    <name evidence="3" type="ORF">CFIMG_000567RA</name>
</gene>
<accession>A0A2C5XHP9</accession>
<comment type="caution">
    <text evidence="3">The sequence shown here is derived from an EMBL/GenBank/DDBJ whole genome shotgun (WGS) entry which is preliminary data.</text>
</comment>
<protein>
    <submittedName>
        <fullName evidence="3">Uncharacterized protein</fullName>
    </submittedName>
</protein>
<feature type="transmembrane region" description="Helical" evidence="2">
    <location>
        <begin position="82"/>
        <end position="102"/>
    </location>
</feature>
<feature type="region of interest" description="Disordered" evidence="1">
    <location>
        <begin position="161"/>
        <end position="203"/>
    </location>
</feature>
<proteinExistence type="predicted"/>
<reference evidence="3 4" key="2">
    <citation type="journal article" date="2013" name="IMA Fungus">
        <title>IMA Genome-F 1: Ceratocystis fimbriata: Draft nuclear genome sequence for the plant pathogen, Ceratocystis fimbriata.</title>
        <authorList>
            <person name="Wilken P.M."/>
            <person name="Steenkamp E.T."/>
            <person name="Wingfield M.J."/>
            <person name="de Beer Z.W."/>
            <person name="Wingfield B.D."/>
        </authorList>
    </citation>
    <scope>NUCLEOTIDE SEQUENCE [LARGE SCALE GENOMIC DNA]</scope>
    <source>
        <strain evidence="3 4">CBS 114723</strain>
    </source>
</reference>
<dbReference type="InterPro" id="IPR035213">
    <property type="entry name" value="DUF5321"/>
</dbReference>
<dbReference type="Pfam" id="PF17254">
    <property type="entry name" value="DUF5321"/>
    <property type="match status" value="1"/>
</dbReference>
<reference evidence="3 4" key="1">
    <citation type="journal article" date="2013" name="Fungal Biol.">
        <title>Analysis of microsatellite markers in the genome of the plant pathogen Ceratocystis fimbriata.</title>
        <authorList>
            <person name="Simpson M.C."/>
            <person name="Wilken P.M."/>
            <person name="Coetzee M.P."/>
            <person name="Wingfield M.J."/>
            <person name="Wingfield B.D."/>
        </authorList>
    </citation>
    <scope>NUCLEOTIDE SEQUENCE [LARGE SCALE GENOMIC DNA]</scope>
    <source>
        <strain evidence="3 4">CBS 114723</strain>
    </source>
</reference>
<dbReference type="OrthoDB" id="2253354at2759"/>
<dbReference type="AlphaFoldDB" id="A0A2C5XHP9"/>
<keyword evidence="2" id="KW-0472">Membrane</keyword>
<name>A0A2C5XHP9_9PEZI</name>
<keyword evidence="2" id="KW-0812">Transmembrane</keyword>
<feature type="compositionally biased region" description="Basic and acidic residues" evidence="1">
    <location>
        <begin position="163"/>
        <end position="176"/>
    </location>
</feature>
<evidence type="ECO:0000313" key="4">
    <source>
        <dbReference type="Proteomes" id="UP000222788"/>
    </source>
</evidence>
<dbReference type="EMBL" id="APWK03000011">
    <property type="protein sequence ID" value="PHH55434.1"/>
    <property type="molecule type" value="Genomic_DNA"/>
</dbReference>
<keyword evidence="2" id="KW-1133">Transmembrane helix</keyword>
<feature type="compositionally biased region" description="Polar residues" evidence="1">
    <location>
        <begin position="181"/>
        <end position="191"/>
    </location>
</feature>
<evidence type="ECO:0000313" key="3">
    <source>
        <dbReference type="EMBL" id="PHH55434.1"/>
    </source>
</evidence>